<sequence length="308" mass="33655">MPSENTKGTTMTTHHVELRKVTKRFGAQKAVSQVDLVLKAGESVGLAGHNGAGKSTIMKLILGLITPTEGEVMLLGERTGSKAGARLRSQIGYLPETVALHPSLTGIETLDFYAKLKKQPLTQNRGLLERVGISQTAHRRVGTYSKGMRQRLALAQALLGEPKVLLFDEPTTGPDPASRQMFYEVVRELNGRGATVLLSTHALAELDGHADRIVVMKNGVKVADGSMDELHVQSGLPLTVNIRLNAPCTLSSRWQPLSDGISYRAQCQAEERMELLGELGSLSDLAYFDIHTPTLDEMYARFLKREDV</sequence>
<organism evidence="6 7">
    <name type="scientific">Neisseria gonorrhoeae 3502</name>
    <dbReference type="NCBI Taxonomy" id="1193404"/>
    <lineage>
        <taxon>Bacteria</taxon>
        <taxon>Pseudomonadati</taxon>
        <taxon>Pseudomonadota</taxon>
        <taxon>Betaproteobacteria</taxon>
        <taxon>Neisseriales</taxon>
        <taxon>Neisseriaceae</taxon>
        <taxon>Neisseria</taxon>
    </lineage>
</organism>
<evidence type="ECO:0000313" key="6">
    <source>
        <dbReference type="EMBL" id="PHJ34429.1"/>
    </source>
</evidence>
<dbReference type="InterPro" id="IPR003593">
    <property type="entry name" value="AAA+_ATPase"/>
</dbReference>
<keyword evidence="4 6" id="KW-0067">ATP-binding</keyword>
<keyword evidence="2" id="KW-1003">Cell membrane</keyword>
<dbReference type="Gene3D" id="3.40.50.300">
    <property type="entry name" value="P-loop containing nucleotide triphosphate hydrolases"/>
    <property type="match status" value="1"/>
</dbReference>
<proteinExistence type="predicted"/>
<evidence type="ECO:0000256" key="2">
    <source>
        <dbReference type="ARBA" id="ARBA00022475"/>
    </source>
</evidence>
<dbReference type="SMART" id="SM00382">
    <property type="entry name" value="AAA"/>
    <property type="match status" value="1"/>
</dbReference>
<dbReference type="PANTHER" id="PTHR42939">
    <property type="entry name" value="ABC TRANSPORTER ATP-BINDING PROTEIN ALBC-RELATED"/>
    <property type="match status" value="1"/>
</dbReference>
<feature type="domain" description="ABC transporter" evidence="5">
    <location>
        <begin position="16"/>
        <end position="243"/>
    </location>
</feature>
<dbReference type="EMBL" id="AVBE01000002">
    <property type="protein sequence ID" value="PHJ34429.1"/>
    <property type="molecule type" value="Genomic_DNA"/>
</dbReference>
<gene>
    <name evidence="6" type="ORF">N776_01510</name>
</gene>
<dbReference type="GO" id="GO:0005524">
    <property type="term" value="F:ATP binding"/>
    <property type="evidence" value="ECO:0007669"/>
    <property type="project" value="UniProtKB-KW"/>
</dbReference>
<dbReference type="CDD" id="cd03230">
    <property type="entry name" value="ABC_DR_subfamily_A"/>
    <property type="match status" value="1"/>
</dbReference>
<dbReference type="PROSITE" id="PS00211">
    <property type="entry name" value="ABC_TRANSPORTER_1"/>
    <property type="match status" value="1"/>
</dbReference>
<dbReference type="SUPFAM" id="SSF52540">
    <property type="entry name" value="P-loop containing nucleoside triphosphate hydrolases"/>
    <property type="match status" value="1"/>
</dbReference>
<reference evidence="6 7" key="1">
    <citation type="submission" date="2013-08" db="EMBL/GenBank/DDBJ databases">
        <authorList>
            <person name="Trees D."/>
        </authorList>
    </citation>
    <scope>NUCLEOTIDE SEQUENCE [LARGE SCALE GENOMIC DNA]</scope>
    <source>
        <strain evidence="6 7">3502</strain>
    </source>
</reference>
<evidence type="ECO:0000313" key="7">
    <source>
        <dbReference type="Proteomes" id="UP000223296"/>
    </source>
</evidence>
<keyword evidence="3" id="KW-0547">Nucleotide-binding</keyword>
<dbReference type="AlphaFoldDB" id="A0AA44U6W8"/>
<keyword evidence="1" id="KW-0813">Transport</keyword>
<dbReference type="InterPro" id="IPR003439">
    <property type="entry name" value="ABC_transporter-like_ATP-bd"/>
</dbReference>
<dbReference type="InterPro" id="IPR027417">
    <property type="entry name" value="P-loop_NTPase"/>
</dbReference>
<evidence type="ECO:0000256" key="4">
    <source>
        <dbReference type="ARBA" id="ARBA00022840"/>
    </source>
</evidence>
<evidence type="ECO:0000256" key="3">
    <source>
        <dbReference type="ARBA" id="ARBA00022741"/>
    </source>
</evidence>
<protein>
    <submittedName>
        <fullName evidence="6">ABC transporter ATP-binding protein</fullName>
    </submittedName>
</protein>
<name>A0AA44U6W8_NEIGO</name>
<keyword evidence="2" id="KW-0472">Membrane</keyword>
<comment type="caution">
    <text evidence="6">The sequence shown here is derived from an EMBL/GenBank/DDBJ whole genome shotgun (WGS) entry which is preliminary data.</text>
</comment>
<dbReference type="Proteomes" id="UP000223296">
    <property type="component" value="Unassembled WGS sequence"/>
</dbReference>
<dbReference type="InterPro" id="IPR017871">
    <property type="entry name" value="ABC_transporter-like_CS"/>
</dbReference>
<dbReference type="Pfam" id="PF00005">
    <property type="entry name" value="ABC_tran"/>
    <property type="match status" value="1"/>
</dbReference>
<dbReference type="PROSITE" id="PS50893">
    <property type="entry name" value="ABC_TRANSPORTER_2"/>
    <property type="match status" value="1"/>
</dbReference>
<evidence type="ECO:0000259" key="5">
    <source>
        <dbReference type="PROSITE" id="PS50893"/>
    </source>
</evidence>
<accession>A0AA44U6W8</accession>
<evidence type="ECO:0000256" key="1">
    <source>
        <dbReference type="ARBA" id="ARBA00022448"/>
    </source>
</evidence>
<dbReference type="PANTHER" id="PTHR42939:SF1">
    <property type="entry name" value="ABC TRANSPORTER ATP-BINDING PROTEIN ALBC-RELATED"/>
    <property type="match status" value="1"/>
</dbReference>
<dbReference type="InterPro" id="IPR051782">
    <property type="entry name" value="ABC_Transporter_VariousFunc"/>
</dbReference>
<dbReference type="GO" id="GO:0016887">
    <property type="term" value="F:ATP hydrolysis activity"/>
    <property type="evidence" value="ECO:0007669"/>
    <property type="project" value="InterPro"/>
</dbReference>